<sequence>MAKSSKTPLELIDAISASPMSDFGFPLLLVTDMWAVVDDLRRGILGNLSNPVAIARTTPLLVSHHLKHAAGGQLEPKTLSTDRVNPIYSYSPSPDYVACHVSFRLQTIFSWPLRPFAQQPRIFRTADYALTCASMGRRVRSQFMDV</sequence>
<evidence type="ECO:0000313" key="1">
    <source>
        <dbReference type="EMBL" id="VEL21363.1"/>
    </source>
</evidence>
<dbReference type="Proteomes" id="UP000784294">
    <property type="component" value="Unassembled WGS sequence"/>
</dbReference>
<comment type="caution">
    <text evidence="1">The sequence shown here is derived from an EMBL/GenBank/DDBJ whole genome shotgun (WGS) entry which is preliminary data.</text>
</comment>
<accession>A0A448WVN1</accession>
<reference evidence="1" key="1">
    <citation type="submission" date="2018-11" db="EMBL/GenBank/DDBJ databases">
        <authorList>
            <consortium name="Pathogen Informatics"/>
        </authorList>
    </citation>
    <scope>NUCLEOTIDE SEQUENCE</scope>
</reference>
<evidence type="ECO:0000313" key="2">
    <source>
        <dbReference type="Proteomes" id="UP000784294"/>
    </source>
</evidence>
<name>A0A448WVN1_9PLAT</name>
<dbReference type="EMBL" id="CAAALY010050908">
    <property type="protein sequence ID" value="VEL21363.1"/>
    <property type="molecule type" value="Genomic_DNA"/>
</dbReference>
<dbReference type="AlphaFoldDB" id="A0A448WVN1"/>
<organism evidence="1 2">
    <name type="scientific">Protopolystoma xenopodis</name>
    <dbReference type="NCBI Taxonomy" id="117903"/>
    <lineage>
        <taxon>Eukaryota</taxon>
        <taxon>Metazoa</taxon>
        <taxon>Spiralia</taxon>
        <taxon>Lophotrochozoa</taxon>
        <taxon>Platyhelminthes</taxon>
        <taxon>Monogenea</taxon>
        <taxon>Polyopisthocotylea</taxon>
        <taxon>Polystomatidea</taxon>
        <taxon>Polystomatidae</taxon>
        <taxon>Protopolystoma</taxon>
    </lineage>
</organism>
<protein>
    <submittedName>
        <fullName evidence="1">Uncharacterized protein</fullName>
    </submittedName>
</protein>
<gene>
    <name evidence="1" type="ORF">PXEA_LOCUS14803</name>
</gene>
<keyword evidence="2" id="KW-1185">Reference proteome</keyword>
<proteinExistence type="predicted"/>